<keyword evidence="2" id="KW-0812">Transmembrane</keyword>
<protein>
    <submittedName>
        <fullName evidence="3">Uncharacterized protein</fullName>
    </submittedName>
</protein>
<name>A0ABY4G7C6_9BACT</name>
<gene>
    <name evidence="3" type="ORF">MUN86_02475</name>
</gene>
<keyword evidence="2" id="KW-1133">Transmembrane helix</keyword>
<keyword evidence="2" id="KW-0472">Membrane</keyword>
<keyword evidence="4" id="KW-1185">Reference proteome</keyword>
<dbReference type="Proteomes" id="UP000830401">
    <property type="component" value="Chromosome"/>
</dbReference>
<feature type="coiled-coil region" evidence="1">
    <location>
        <begin position="38"/>
        <end position="65"/>
    </location>
</feature>
<keyword evidence="1" id="KW-0175">Coiled coil</keyword>
<evidence type="ECO:0000313" key="4">
    <source>
        <dbReference type="Proteomes" id="UP000830401"/>
    </source>
</evidence>
<evidence type="ECO:0000256" key="1">
    <source>
        <dbReference type="SAM" id="Coils"/>
    </source>
</evidence>
<reference evidence="3" key="1">
    <citation type="submission" date="2022-04" db="EMBL/GenBank/DDBJ databases">
        <title>Hymenobacter sp. isolated from the air.</title>
        <authorList>
            <person name="Won M."/>
            <person name="Lee C.-M."/>
            <person name="Woen H.-Y."/>
            <person name="Kwon S.-W."/>
        </authorList>
    </citation>
    <scope>NUCLEOTIDE SEQUENCE</scope>
    <source>
        <strain evidence="3">5420S-77</strain>
    </source>
</reference>
<feature type="transmembrane region" description="Helical" evidence="2">
    <location>
        <begin position="12"/>
        <end position="30"/>
    </location>
</feature>
<sequence length="86" mass="9850">MSAPDSKTPWYQSRWFWVLALVMLGLRFGYKTWQQNQRPSYETTLERLEERNQKLKEQLQASEAASAAPVVVADSTLLTDSSAVSR</sequence>
<evidence type="ECO:0000256" key="2">
    <source>
        <dbReference type="SAM" id="Phobius"/>
    </source>
</evidence>
<evidence type="ECO:0000313" key="3">
    <source>
        <dbReference type="EMBL" id="UOQ66807.1"/>
    </source>
</evidence>
<dbReference type="EMBL" id="CP095061">
    <property type="protein sequence ID" value="UOQ66807.1"/>
    <property type="molecule type" value="Genomic_DNA"/>
</dbReference>
<accession>A0ABY4G7C6</accession>
<organism evidence="3 4">
    <name type="scientific">Hymenobacter volaticus</name>
    <dbReference type="NCBI Taxonomy" id="2932254"/>
    <lineage>
        <taxon>Bacteria</taxon>
        <taxon>Pseudomonadati</taxon>
        <taxon>Bacteroidota</taxon>
        <taxon>Cytophagia</taxon>
        <taxon>Cytophagales</taxon>
        <taxon>Hymenobacteraceae</taxon>
        <taxon>Hymenobacter</taxon>
    </lineage>
</organism>
<dbReference type="RefSeq" id="WP_245121315.1">
    <property type="nucleotide sequence ID" value="NZ_CP095061.1"/>
</dbReference>
<proteinExistence type="predicted"/>